<gene>
    <name evidence="12" type="primary">LOC102805057</name>
</gene>
<evidence type="ECO:0000259" key="10">
    <source>
        <dbReference type="PROSITE" id="PS50893"/>
    </source>
</evidence>
<feature type="transmembrane region" description="Helical" evidence="9">
    <location>
        <begin position="510"/>
        <end position="532"/>
    </location>
</feature>
<dbReference type="Pfam" id="PF01061">
    <property type="entry name" value="ABC2_membrane"/>
    <property type="match status" value="1"/>
</dbReference>
<comment type="subcellular location">
    <subcellularLocation>
        <location evidence="1">Membrane</location>
        <topology evidence="1">Multi-pass membrane protein</topology>
    </subcellularLocation>
</comment>
<keyword evidence="7 9" id="KW-1133">Transmembrane helix</keyword>
<evidence type="ECO:0000256" key="5">
    <source>
        <dbReference type="ARBA" id="ARBA00022741"/>
    </source>
</evidence>
<dbReference type="SUPFAM" id="SSF52540">
    <property type="entry name" value="P-loop containing nucleoside triphosphate hydrolases"/>
    <property type="match status" value="1"/>
</dbReference>
<evidence type="ECO:0000256" key="6">
    <source>
        <dbReference type="ARBA" id="ARBA00022840"/>
    </source>
</evidence>
<keyword evidence="5" id="KW-0547">Nucleotide-binding</keyword>
<keyword evidence="6" id="KW-0067">ATP-binding</keyword>
<feature type="transmembrane region" description="Helical" evidence="9">
    <location>
        <begin position="622"/>
        <end position="648"/>
    </location>
</feature>
<dbReference type="Pfam" id="PF19055">
    <property type="entry name" value="ABC2_membrane_7"/>
    <property type="match status" value="1"/>
</dbReference>
<dbReference type="PANTHER" id="PTHR48041">
    <property type="entry name" value="ABC TRANSPORTER G FAMILY MEMBER 28"/>
    <property type="match status" value="1"/>
</dbReference>
<accession>A0ABM0MHG7</accession>
<evidence type="ECO:0000256" key="8">
    <source>
        <dbReference type="ARBA" id="ARBA00023136"/>
    </source>
</evidence>
<keyword evidence="8 9" id="KW-0472">Membrane</keyword>
<dbReference type="InterPro" id="IPR043926">
    <property type="entry name" value="ABCG_dom"/>
</dbReference>
<evidence type="ECO:0000313" key="12">
    <source>
        <dbReference type="RefSeq" id="XP_006819458.1"/>
    </source>
</evidence>
<evidence type="ECO:0000256" key="7">
    <source>
        <dbReference type="ARBA" id="ARBA00022989"/>
    </source>
</evidence>
<feature type="transmembrane region" description="Helical" evidence="9">
    <location>
        <begin position="590"/>
        <end position="610"/>
    </location>
</feature>
<dbReference type="Proteomes" id="UP000694865">
    <property type="component" value="Unplaced"/>
</dbReference>
<keyword evidence="3" id="KW-0813">Transport</keyword>
<dbReference type="GeneID" id="102805057"/>
<reference evidence="12" key="1">
    <citation type="submission" date="2025-08" db="UniProtKB">
        <authorList>
            <consortium name="RefSeq"/>
        </authorList>
    </citation>
    <scope>IDENTIFICATION</scope>
    <source>
        <tissue evidence="12">Testes</tissue>
    </source>
</reference>
<dbReference type="PROSITE" id="PS50893">
    <property type="entry name" value="ABC_TRANSPORTER_2"/>
    <property type="match status" value="1"/>
</dbReference>
<comment type="similarity">
    <text evidence="2">Belongs to the ABC transporter superfamily. ABCG family. Eye pigment precursor importer (TC 3.A.1.204) subfamily.</text>
</comment>
<protein>
    <submittedName>
        <fullName evidence="12">ATP-binding cassette sub-family G member 2-like</fullName>
    </submittedName>
</protein>
<sequence>MEPSIKAKSVKECESYKEHRDNMMTNISHIQCKNGEANFYEDITKGKALLCFLLSNSTQHYNYEICEEIDRIVKRFLIDAMKYRKDYEHILNGADAEDTVQKSYGSNGPTRFGSGRLHGATVSFHDITYNVVTKIDGKKTNKDILHNVSGVFSPGVNAILGPTGSGKTSLLDILAGRKDPRGLSGQVLIDGQRQPLNFKCMSGYVVQDDVVMGTLTVRENLEFSASLRLPGRIKKEERDARVQQVIHELGLNVCADSKAGTPFIRGISGGERKRTNIGMELIIQPSVLFLDEPTTGLDASTANAVILLLKRLAKNGRTIILSIHQPRYSIYKTFDMLHLLSLGDTVYHGPKDLALDYFSSIGYECEEHNNPPDFFLDVINGDSTAVTALNDSIDVLEQGISDPSIQRDSGVDKLGMQFINSSRYQDLVKKLNPILAKFRETEEPAFLMIGYATSWFRQLSRVSKRTVLNIVRNPFTSVMQMFIMLLFAAVVGVIYWQIDDSLSTGIQNRIGAFFFIIMNMVFGNLSAIELFIQERVQFLHESASGYYRVSAFFLAKVFCDLIPMRILPTTIFATVTYFMIGFQLEVDNFFIFLLNLILTAITASSLAFCLSSLVSVAQLANLFISLCYVFMMVFSGFLVNLNSIVVWLRWLSYFSIFKYSLDTLSAVELRDMIFCDTMAPTQPPTQPPTSETISLNATIAPIQVCQPGTVYLKTQDVNYTDWGIWSNQIAMACMTVILLTLTYINLRRIPKLK</sequence>
<feature type="transmembrane region" description="Helical" evidence="9">
    <location>
        <begin position="722"/>
        <end position="744"/>
    </location>
</feature>
<dbReference type="CDD" id="cd03213">
    <property type="entry name" value="ABCG_EPDR"/>
    <property type="match status" value="1"/>
</dbReference>
<dbReference type="InterPro" id="IPR013525">
    <property type="entry name" value="ABC2_TM"/>
</dbReference>
<dbReference type="InterPro" id="IPR027417">
    <property type="entry name" value="P-loop_NTPase"/>
</dbReference>
<dbReference type="PANTHER" id="PTHR48041:SF116">
    <property type="entry name" value="PROTEIN BROWN"/>
    <property type="match status" value="1"/>
</dbReference>
<dbReference type="InterPro" id="IPR050352">
    <property type="entry name" value="ABCG_transporters"/>
</dbReference>
<keyword evidence="11" id="KW-1185">Reference proteome</keyword>
<evidence type="ECO:0000256" key="9">
    <source>
        <dbReference type="SAM" id="Phobius"/>
    </source>
</evidence>
<evidence type="ECO:0000256" key="2">
    <source>
        <dbReference type="ARBA" id="ARBA00005814"/>
    </source>
</evidence>
<dbReference type="InterPro" id="IPR003439">
    <property type="entry name" value="ABC_transporter-like_ATP-bd"/>
</dbReference>
<proteinExistence type="inferred from homology"/>
<feature type="transmembrane region" description="Helical" evidence="9">
    <location>
        <begin position="478"/>
        <end position="498"/>
    </location>
</feature>
<dbReference type="Gene3D" id="3.40.50.300">
    <property type="entry name" value="P-loop containing nucleotide triphosphate hydrolases"/>
    <property type="match status" value="1"/>
</dbReference>
<feature type="transmembrane region" description="Helical" evidence="9">
    <location>
        <begin position="566"/>
        <end position="584"/>
    </location>
</feature>
<organism evidence="11 12">
    <name type="scientific">Saccoglossus kowalevskii</name>
    <name type="common">Acorn worm</name>
    <dbReference type="NCBI Taxonomy" id="10224"/>
    <lineage>
        <taxon>Eukaryota</taxon>
        <taxon>Metazoa</taxon>
        <taxon>Hemichordata</taxon>
        <taxon>Enteropneusta</taxon>
        <taxon>Harrimaniidae</taxon>
        <taxon>Saccoglossus</taxon>
    </lineage>
</organism>
<feature type="domain" description="ABC transporter" evidence="10">
    <location>
        <begin position="122"/>
        <end position="367"/>
    </location>
</feature>
<dbReference type="Pfam" id="PF00005">
    <property type="entry name" value="ABC_tran"/>
    <property type="match status" value="1"/>
</dbReference>
<name>A0ABM0MHG7_SACKO</name>
<dbReference type="RefSeq" id="XP_006819458.1">
    <property type="nucleotide sequence ID" value="XM_006819395.1"/>
</dbReference>
<evidence type="ECO:0000256" key="1">
    <source>
        <dbReference type="ARBA" id="ARBA00004141"/>
    </source>
</evidence>
<evidence type="ECO:0000313" key="11">
    <source>
        <dbReference type="Proteomes" id="UP000694865"/>
    </source>
</evidence>
<keyword evidence="4 9" id="KW-0812">Transmembrane</keyword>
<dbReference type="SMART" id="SM00382">
    <property type="entry name" value="AAA"/>
    <property type="match status" value="1"/>
</dbReference>
<evidence type="ECO:0000256" key="4">
    <source>
        <dbReference type="ARBA" id="ARBA00022692"/>
    </source>
</evidence>
<evidence type="ECO:0000256" key="3">
    <source>
        <dbReference type="ARBA" id="ARBA00022448"/>
    </source>
</evidence>
<dbReference type="InterPro" id="IPR003593">
    <property type="entry name" value="AAA+_ATPase"/>
</dbReference>